<protein>
    <submittedName>
        <fullName evidence="1">Uncharacterized protein</fullName>
    </submittedName>
</protein>
<sequence length="101" mass="11218">MLETALMHLLEGRHVVVGEPSDDVVESDLTVICKTFFDQLQSLLKKMLSSALAGNTNKSTDIHQGVPNRGCDVRKLKEIYRMSLKPVGVAQLNGMYELWAS</sequence>
<accession>A0A5K0VH27</accession>
<name>A0A5K0VH27_9MAGN</name>
<dbReference type="AlphaFoldDB" id="A0A5K0VH27"/>
<proteinExistence type="predicted"/>
<gene>
    <name evidence="1" type="ORF">NYM_LOCUS1003</name>
</gene>
<reference evidence="1" key="1">
    <citation type="submission" date="2019-09" db="EMBL/GenBank/DDBJ databases">
        <authorList>
            <person name="Zhang L."/>
        </authorList>
    </citation>
    <scope>NUCLEOTIDE SEQUENCE</scope>
</reference>
<dbReference type="EMBL" id="LR721774">
    <property type="protein sequence ID" value="VVV40550.1"/>
    <property type="molecule type" value="Genomic_DNA"/>
</dbReference>
<organism evidence="1">
    <name type="scientific">Nymphaea colorata</name>
    <name type="common">pocket water lily</name>
    <dbReference type="NCBI Taxonomy" id="210225"/>
    <lineage>
        <taxon>Eukaryota</taxon>
        <taxon>Viridiplantae</taxon>
        <taxon>Streptophyta</taxon>
        <taxon>Embryophyta</taxon>
        <taxon>Tracheophyta</taxon>
        <taxon>Spermatophyta</taxon>
        <taxon>Magnoliopsida</taxon>
        <taxon>Nymphaeales</taxon>
        <taxon>Nymphaeaceae</taxon>
        <taxon>Nymphaea</taxon>
    </lineage>
</organism>
<evidence type="ECO:0000313" key="1">
    <source>
        <dbReference type="EMBL" id="VVV40550.1"/>
    </source>
</evidence>